<gene>
    <name evidence="13" type="ORF">ENM15_07915</name>
</gene>
<keyword evidence="9" id="KW-0378">Hydrolase</keyword>
<dbReference type="PANTHER" id="PTHR30487:SF0">
    <property type="entry name" value="PREPILIN LEADER PEPTIDASE_N-METHYLTRANSFERASE-RELATED"/>
    <property type="match status" value="1"/>
</dbReference>
<proteinExistence type="inferred from homology"/>
<keyword evidence="7 10" id="KW-0472">Membrane</keyword>
<dbReference type="PRINTS" id="PR00864">
    <property type="entry name" value="PREPILNPTASE"/>
</dbReference>
<evidence type="ECO:0000256" key="1">
    <source>
        <dbReference type="ARBA" id="ARBA00004429"/>
    </source>
</evidence>
<dbReference type="GO" id="GO:0004190">
    <property type="term" value="F:aspartic-type endopeptidase activity"/>
    <property type="evidence" value="ECO:0007669"/>
    <property type="project" value="UniProtKB-EC"/>
</dbReference>
<dbReference type="InterPro" id="IPR010627">
    <property type="entry name" value="Prepilin_pept_A24_N"/>
</dbReference>
<dbReference type="PANTHER" id="PTHR30487">
    <property type="entry name" value="TYPE 4 PREPILIN-LIKE PROTEINS LEADER PEPTIDE-PROCESSING ENZYME"/>
    <property type="match status" value="1"/>
</dbReference>
<evidence type="ECO:0000256" key="4">
    <source>
        <dbReference type="ARBA" id="ARBA00022519"/>
    </source>
</evidence>
<dbReference type="GO" id="GO:0008168">
    <property type="term" value="F:methyltransferase activity"/>
    <property type="evidence" value="ECO:0007669"/>
    <property type="project" value="UniProtKB-KW"/>
</dbReference>
<comment type="subcellular location">
    <subcellularLocation>
        <location evidence="1">Cell inner membrane</location>
        <topology evidence="1">Multi-pass membrane protein</topology>
    </subcellularLocation>
    <subcellularLocation>
        <location evidence="9">Cell membrane</location>
        <topology evidence="9">Multi-pass membrane protein</topology>
    </subcellularLocation>
</comment>
<feature type="transmembrane region" description="Helical" evidence="10">
    <location>
        <begin position="236"/>
        <end position="252"/>
    </location>
</feature>
<evidence type="ECO:0000256" key="9">
    <source>
        <dbReference type="RuleBase" id="RU003794"/>
    </source>
</evidence>
<feature type="transmembrane region" description="Helical" evidence="10">
    <location>
        <begin position="95"/>
        <end position="115"/>
    </location>
</feature>
<keyword evidence="9" id="KW-0808">Transferase</keyword>
<dbReference type="EC" id="3.4.23.43" evidence="9"/>
<dbReference type="Gene3D" id="1.20.120.1220">
    <property type="match status" value="1"/>
</dbReference>
<accession>A0A7V5XHW1</accession>
<dbReference type="InterPro" id="IPR000045">
    <property type="entry name" value="Prepilin_IV_endopep_pep"/>
</dbReference>
<dbReference type="EC" id="2.1.1.-" evidence="9"/>
<dbReference type="GO" id="GO:0005886">
    <property type="term" value="C:plasma membrane"/>
    <property type="evidence" value="ECO:0007669"/>
    <property type="project" value="UniProtKB-SubCell"/>
</dbReference>
<organism evidence="13">
    <name type="scientific">Thermodesulfobacterium geofontis</name>
    <dbReference type="NCBI Taxonomy" id="1295609"/>
    <lineage>
        <taxon>Bacteria</taxon>
        <taxon>Pseudomonadati</taxon>
        <taxon>Thermodesulfobacteriota</taxon>
        <taxon>Thermodesulfobacteria</taxon>
        <taxon>Thermodesulfobacteriales</taxon>
        <taxon>Thermodesulfobacteriaceae</taxon>
        <taxon>Thermodesulfobacterium</taxon>
    </lineage>
</organism>
<name>A0A7V5XHW1_9BACT</name>
<comment type="function">
    <text evidence="9">Plays an essential role in type IV pili and type II pseudopili formation by proteolytically removing the leader sequence from substrate proteins and subsequently monomethylating the alpha-amino group of the newly exposed N-terminal phenylalanine.</text>
</comment>
<evidence type="ECO:0000259" key="12">
    <source>
        <dbReference type="Pfam" id="PF06750"/>
    </source>
</evidence>
<reference evidence="13" key="1">
    <citation type="journal article" date="2020" name="mSystems">
        <title>Genome- and Community-Level Interaction Insights into Carbon Utilization and Element Cycling Functions of Hydrothermarchaeota in Hydrothermal Sediment.</title>
        <authorList>
            <person name="Zhou Z."/>
            <person name="Liu Y."/>
            <person name="Xu W."/>
            <person name="Pan J."/>
            <person name="Luo Z.H."/>
            <person name="Li M."/>
        </authorList>
    </citation>
    <scope>NUCLEOTIDE SEQUENCE [LARGE SCALE GENOMIC DNA]</scope>
    <source>
        <strain evidence="13">SpSt-106</strain>
    </source>
</reference>
<feature type="transmembrane region" description="Helical" evidence="10">
    <location>
        <begin position="71"/>
        <end position="89"/>
    </location>
</feature>
<feature type="domain" description="Prepilin peptidase A24 N-terminal" evidence="12">
    <location>
        <begin position="7"/>
        <end position="91"/>
    </location>
</feature>
<sequence>MKLIIFVFGLCIGSFLNVVIYRWSKGLSIKKPLFSFCPHCGKTLKWYHNIPLFSYLILKGKCAYCKAPISIIYPLTEVLTAVLLLLVYLKFKSLYGWGTFFCFSLFLVFLIPITFIDLKIKEIPDFLSFGLIFGGLIFSLINFNPLINFGESLLSVLSGIGLLFLINELYYQFSKREGMGMGDFKFMGGIGAFLGYKSFYWILVLASLTGILAFLGVYLFYKIKGISKELNLKTEIPFGPFLALASLIYLFINKFS</sequence>
<feature type="transmembrane region" description="Helical" evidence="10">
    <location>
        <begin position="199"/>
        <end position="221"/>
    </location>
</feature>
<keyword evidence="6 10" id="KW-1133">Transmembrane helix</keyword>
<evidence type="ECO:0000256" key="3">
    <source>
        <dbReference type="ARBA" id="ARBA00022475"/>
    </source>
</evidence>
<keyword evidence="4" id="KW-0997">Cell inner membrane</keyword>
<dbReference type="GO" id="GO:0006465">
    <property type="term" value="P:signal peptide processing"/>
    <property type="evidence" value="ECO:0007669"/>
    <property type="project" value="TreeGrafter"/>
</dbReference>
<dbReference type="GO" id="GO:0032259">
    <property type="term" value="P:methylation"/>
    <property type="evidence" value="ECO:0007669"/>
    <property type="project" value="UniProtKB-KW"/>
</dbReference>
<evidence type="ECO:0000256" key="2">
    <source>
        <dbReference type="ARBA" id="ARBA00005801"/>
    </source>
</evidence>
<feature type="transmembrane region" description="Helical" evidence="10">
    <location>
        <begin position="127"/>
        <end position="147"/>
    </location>
</feature>
<evidence type="ECO:0000259" key="11">
    <source>
        <dbReference type="Pfam" id="PF01478"/>
    </source>
</evidence>
<feature type="transmembrane region" description="Helical" evidence="10">
    <location>
        <begin position="153"/>
        <end position="171"/>
    </location>
</feature>
<evidence type="ECO:0000256" key="8">
    <source>
        <dbReference type="RuleBase" id="RU003793"/>
    </source>
</evidence>
<comment type="caution">
    <text evidence="13">The sequence shown here is derived from an EMBL/GenBank/DDBJ whole genome shotgun (WGS) entry which is preliminary data.</text>
</comment>
<keyword evidence="9" id="KW-0489">Methyltransferase</keyword>
<keyword evidence="3" id="KW-1003">Cell membrane</keyword>
<dbReference type="InterPro" id="IPR014032">
    <property type="entry name" value="Peptidase_A24A_bac"/>
</dbReference>
<evidence type="ECO:0000256" key="7">
    <source>
        <dbReference type="ARBA" id="ARBA00023136"/>
    </source>
</evidence>
<protein>
    <recommendedName>
        <fullName evidence="9">Prepilin leader peptidase/N-methyltransferase</fullName>
        <ecNumber evidence="9">2.1.1.-</ecNumber>
        <ecNumber evidence="9">3.4.23.43</ecNumber>
    </recommendedName>
</protein>
<evidence type="ECO:0000256" key="10">
    <source>
        <dbReference type="SAM" id="Phobius"/>
    </source>
</evidence>
<evidence type="ECO:0000256" key="5">
    <source>
        <dbReference type="ARBA" id="ARBA00022692"/>
    </source>
</evidence>
<dbReference type="Pfam" id="PF06750">
    <property type="entry name" value="A24_N_bact"/>
    <property type="match status" value="1"/>
</dbReference>
<feature type="domain" description="Prepilin type IV endopeptidase peptidase" evidence="11">
    <location>
        <begin position="105"/>
        <end position="214"/>
    </location>
</feature>
<comment type="catalytic activity">
    <reaction evidence="9">
        <text>Typically cleaves a -Gly-|-Phe- bond to release an N-terminal, basic peptide of 5-8 residues from type IV prepilin, and then N-methylates the new N-terminal amino group, the methyl donor being S-adenosyl-L-methionine.</text>
        <dbReference type="EC" id="3.4.23.43"/>
    </reaction>
</comment>
<comment type="similarity">
    <text evidence="2 8">Belongs to the peptidase A24 family.</text>
</comment>
<dbReference type="EMBL" id="DRWR01000126">
    <property type="protein sequence ID" value="HHQ16719.1"/>
    <property type="molecule type" value="Genomic_DNA"/>
</dbReference>
<evidence type="ECO:0000313" key="13">
    <source>
        <dbReference type="EMBL" id="HHQ16719.1"/>
    </source>
</evidence>
<keyword evidence="5 9" id="KW-0812">Transmembrane</keyword>
<dbReference type="AlphaFoldDB" id="A0A7V5XHW1"/>
<dbReference type="Pfam" id="PF01478">
    <property type="entry name" value="Peptidase_A24"/>
    <property type="match status" value="1"/>
</dbReference>
<keyword evidence="9" id="KW-0511">Multifunctional enzyme</keyword>
<dbReference type="InterPro" id="IPR050882">
    <property type="entry name" value="Prepilin_peptidase/N-MTase"/>
</dbReference>
<keyword evidence="9" id="KW-0645">Protease</keyword>
<feature type="transmembrane region" description="Helical" evidence="10">
    <location>
        <begin position="6"/>
        <end position="24"/>
    </location>
</feature>
<evidence type="ECO:0000256" key="6">
    <source>
        <dbReference type="ARBA" id="ARBA00022989"/>
    </source>
</evidence>